<organism evidence="2">
    <name type="scientific">uncultured Blastococcus sp</name>
    <dbReference type="NCBI Taxonomy" id="217144"/>
    <lineage>
        <taxon>Bacteria</taxon>
        <taxon>Bacillati</taxon>
        <taxon>Actinomycetota</taxon>
        <taxon>Actinomycetes</taxon>
        <taxon>Geodermatophilales</taxon>
        <taxon>Geodermatophilaceae</taxon>
        <taxon>Blastococcus</taxon>
        <taxon>environmental samples</taxon>
    </lineage>
</organism>
<feature type="region of interest" description="Disordered" evidence="1">
    <location>
        <begin position="1"/>
        <end position="35"/>
    </location>
</feature>
<proteinExistence type="predicted"/>
<accession>A0A6J4II28</accession>
<dbReference type="AlphaFoldDB" id="A0A6J4II28"/>
<evidence type="ECO:0000313" key="2">
    <source>
        <dbReference type="EMBL" id="CAA9251080.1"/>
    </source>
</evidence>
<dbReference type="PROSITE" id="PS51257">
    <property type="entry name" value="PROKAR_LIPOPROTEIN"/>
    <property type="match status" value="1"/>
</dbReference>
<feature type="compositionally biased region" description="Gly residues" evidence="1">
    <location>
        <begin position="8"/>
        <end position="17"/>
    </location>
</feature>
<sequence length="127" mass="13239">MDTVDTRSGGGQGGGAACGRRPRGRPARRQTAGMSIEMPAAEVHAMAAALRRSADDADQIGVRLSRPAFVGGDLQPTIDAFLEGQRATGYALAGQLQWLGATIAGVADSWLRLDGVMVRPHGTVQAR</sequence>
<dbReference type="EMBL" id="CADCTI010000174">
    <property type="protein sequence ID" value="CAA9251080.1"/>
    <property type="molecule type" value="Genomic_DNA"/>
</dbReference>
<gene>
    <name evidence="2" type="ORF">AVDCRST_MAG57-2064</name>
</gene>
<evidence type="ECO:0000256" key="1">
    <source>
        <dbReference type="SAM" id="MobiDB-lite"/>
    </source>
</evidence>
<reference evidence="2" key="1">
    <citation type="submission" date="2020-02" db="EMBL/GenBank/DDBJ databases">
        <authorList>
            <person name="Meier V. D."/>
        </authorList>
    </citation>
    <scope>NUCLEOTIDE SEQUENCE</scope>
    <source>
        <strain evidence="2">AVDCRST_MAG57</strain>
    </source>
</reference>
<protein>
    <submittedName>
        <fullName evidence="2">Uncharacterized protein</fullName>
    </submittedName>
</protein>
<name>A0A6J4II28_9ACTN</name>